<dbReference type="InterPro" id="IPR013019">
    <property type="entry name" value="MAD_homology_MH1"/>
</dbReference>
<dbReference type="SUPFAM" id="SSF56366">
    <property type="entry name" value="SMAD MH1 domain"/>
    <property type="match status" value="1"/>
</dbReference>
<evidence type="ECO:0000313" key="6">
    <source>
        <dbReference type="EMBL" id="KAH0813159.1"/>
    </source>
</evidence>
<keyword evidence="7" id="KW-1185">Reference proteome</keyword>
<dbReference type="CDD" id="cd10489">
    <property type="entry name" value="MH1_SMAD_6_7"/>
    <property type="match status" value="1"/>
</dbReference>
<comment type="caution">
    <text evidence="6">The sequence shown here is derived from an EMBL/GenBank/DDBJ whole genome shotgun (WGS) entry which is preliminary data.</text>
</comment>
<dbReference type="EMBL" id="JABDTM020025541">
    <property type="protein sequence ID" value="KAH0813159.1"/>
    <property type="molecule type" value="Genomic_DNA"/>
</dbReference>
<dbReference type="InterPro" id="IPR013790">
    <property type="entry name" value="Dwarfin"/>
</dbReference>
<reference evidence="6" key="1">
    <citation type="journal article" date="2020" name="J Insects Food Feed">
        <title>The yellow mealworm (Tenebrio molitor) genome: a resource for the emerging insects as food and feed industry.</title>
        <authorList>
            <person name="Eriksson T."/>
            <person name="Andere A."/>
            <person name="Kelstrup H."/>
            <person name="Emery V."/>
            <person name="Picard C."/>
        </authorList>
    </citation>
    <scope>NUCLEOTIDE SEQUENCE</scope>
    <source>
        <strain evidence="6">Stoneville</strain>
        <tissue evidence="6">Whole head</tissue>
    </source>
</reference>
<evidence type="ECO:0000313" key="7">
    <source>
        <dbReference type="Proteomes" id="UP000719412"/>
    </source>
</evidence>
<evidence type="ECO:0000259" key="5">
    <source>
        <dbReference type="PROSITE" id="PS51075"/>
    </source>
</evidence>
<dbReference type="GO" id="GO:0009653">
    <property type="term" value="P:anatomical structure morphogenesis"/>
    <property type="evidence" value="ECO:0007669"/>
    <property type="project" value="TreeGrafter"/>
</dbReference>
<dbReference type="GO" id="GO:0006357">
    <property type="term" value="P:regulation of transcription by RNA polymerase II"/>
    <property type="evidence" value="ECO:0007669"/>
    <property type="project" value="TreeGrafter"/>
</dbReference>
<evidence type="ECO:0000256" key="2">
    <source>
        <dbReference type="ARBA" id="ARBA00023015"/>
    </source>
</evidence>
<dbReference type="GO" id="GO:0071144">
    <property type="term" value="C:heteromeric SMAD protein complex"/>
    <property type="evidence" value="ECO:0007669"/>
    <property type="project" value="TreeGrafter"/>
</dbReference>
<dbReference type="InterPro" id="IPR036578">
    <property type="entry name" value="SMAD_MH1_sf"/>
</dbReference>
<dbReference type="SMART" id="SM00523">
    <property type="entry name" value="DWA"/>
    <property type="match status" value="1"/>
</dbReference>
<dbReference type="Gene3D" id="3.90.520.10">
    <property type="entry name" value="SMAD MH1 domain"/>
    <property type="match status" value="1"/>
</dbReference>
<keyword evidence="3" id="KW-0804">Transcription</keyword>
<evidence type="ECO:0000256" key="4">
    <source>
        <dbReference type="ARBA" id="ARBA00023242"/>
    </source>
</evidence>
<name>A0A8J6L7V6_TENMO</name>
<comment type="subcellular location">
    <subcellularLocation>
        <location evidence="1">Nucleus</location>
    </subcellularLocation>
</comment>
<proteinExistence type="predicted"/>
<dbReference type="Proteomes" id="UP000719412">
    <property type="component" value="Unassembled WGS sequence"/>
</dbReference>
<dbReference type="AlphaFoldDB" id="A0A8J6L7V6"/>
<dbReference type="Pfam" id="PF03165">
    <property type="entry name" value="MH1"/>
    <property type="match status" value="1"/>
</dbReference>
<dbReference type="PANTHER" id="PTHR13703:SF54">
    <property type="entry name" value="MOTHERS AGAINST DECAPENTAPLEGIC HOMOLOG"/>
    <property type="match status" value="1"/>
</dbReference>
<sequence length="750" mass="83570">MNPSYLIVSDSRLIYVRGLNLVGLINIASTNIFIDYATIQLQVSQPAGRRVSRHQQVAFSVSNPRYHLFVTHTLVAEIGECKNDHRHDGRLPRTYLLGAEVQAEESPVGNRHHRHLHQFPPNYQLRGSGYSLSLLLFSSWTCPVALLLKERWLRTPVLVLLAGSNRRSRVHSRRVAGGAVDSGSPLFMPLQSTAPDGLRLPSTEPPVEPSSRAFNQLKSGGDGNMLSCDDLCARVASVSVVHLLDVAGGSPVAPKCGYMFMFRSRRTNLTKRLLKARKKQGGSDGDVMVLLKELQENQLGMLCTAVESRGRDLSNCVLLPRERQPHVLCCQTWRWPDLLQSGQLRRLPGCRSACDPVYICCNPYHWSRIYEPGQVAVCCSIRRLRFALVANRSKGTVSGMASVRTVTAETGPYPPDCPVIAKTRGTATGFPFPIKSVKPLFMQHLLHPEVCIVSSASGLSVAVSLRLRFDNEAILVTPGASRLAHHDIVELTRHGWRRSCRQISITTAAGASTDVTLGYPSFVVCVAGLIALSRHCYFRKFVGLTSDDRCGVETSSGTLGVHKSSSTILKRRFPPITTADLHVSELASVQQVAKSTRKMCRDRGRDAPPIIVDGHRRNGKNLERNKNRKIEVRVMNKENSMYGSSWVHKEMRGYVETRVKIIVGVTLLSENSRIKRLLTDHRLDNGAHITGIRPGCRIAKIQKFDVTLGRDIDVSGTSRFARSASAVFDRWQMQNQYRTESYYYSFDQLR</sequence>
<keyword evidence="4" id="KW-0539">Nucleus</keyword>
<feature type="domain" description="MH1" evidence="5">
    <location>
        <begin position="263"/>
        <end position="375"/>
    </location>
</feature>
<reference evidence="6" key="2">
    <citation type="submission" date="2021-08" db="EMBL/GenBank/DDBJ databases">
        <authorList>
            <person name="Eriksson T."/>
        </authorList>
    </citation>
    <scope>NUCLEOTIDE SEQUENCE</scope>
    <source>
        <strain evidence="6">Stoneville</strain>
        <tissue evidence="6">Whole head</tissue>
    </source>
</reference>
<protein>
    <recommendedName>
        <fullName evidence="5">MH1 domain-containing protein</fullName>
    </recommendedName>
</protein>
<evidence type="ECO:0000256" key="3">
    <source>
        <dbReference type="ARBA" id="ARBA00023163"/>
    </source>
</evidence>
<gene>
    <name evidence="6" type="ORF">GEV33_009632</name>
</gene>
<dbReference type="GO" id="GO:0030154">
    <property type="term" value="P:cell differentiation"/>
    <property type="evidence" value="ECO:0007669"/>
    <property type="project" value="TreeGrafter"/>
</dbReference>
<dbReference type="InterPro" id="IPR003619">
    <property type="entry name" value="MAD_homology1_Dwarfin-type"/>
</dbReference>
<dbReference type="GO" id="GO:0070411">
    <property type="term" value="F:I-SMAD binding"/>
    <property type="evidence" value="ECO:0007669"/>
    <property type="project" value="TreeGrafter"/>
</dbReference>
<keyword evidence="2" id="KW-0805">Transcription regulation</keyword>
<dbReference type="GO" id="GO:0060395">
    <property type="term" value="P:SMAD protein signal transduction"/>
    <property type="evidence" value="ECO:0007669"/>
    <property type="project" value="TreeGrafter"/>
</dbReference>
<evidence type="ECO:0000256" key="1">
    <source>
        <dbReference type="ARBA" id="ARBA00004123"/>
    </source>
</evidence>
<dbReference type="PANTHER" id="PTHR13703">
    <property type="entry name" value="SMAD"/>
    <property type="match status" value="1"/>
</dbReference>
<dbReference type="PROSITE" id="PS51075">
    <property type="entry name" value="MH1"/>
    <property type="match status" value="1"/>
</dbReference>
<organism evidence="6 7">
    <name type="scientific">Tenebrio molitor</name>
    <name type="common">Yellow mealworm beetle</name>
    <dbReference type="NCBI Taxonomy" id="7067"/>
    <lineage>
        <taxon>Eukaryota</taxon>
        <taxon>Metazoa</taxon>
        <taxon>Ecdysozoa</taxon>
        <taxon>Arthropoda</taxon>
        <taxon>Hexapoda</taxon>
        <taxon>Insecta</taxon>
        <taxon>Pterygota</taxon>
        <taxon>Neoptera</taxon>
        <taxon>Endopterygota</taxon>
        <taxon>Coleoptera</taxon>
        <taxon>Polyphaga</taxon>
        <taxon>Cucujiformia</taxon>
        <taxon>Tenebrionidae</taxon>
        <taxon>Tenebrio</taxon>
    </lineage>
</organism>
<dbReference type="GO" id="GO:0140416">
    <property type="term" value="F:transcription regulator inhibitor activity"/>
    <property type="evidence" value="ECO:0007669"/>
    <property type="project" value="TreeGrafter"/>
</dbReference>
<accession>A0A8J6L7V6</accession>